<organism evidence="2">
    <name type="scientific">uncultured Caudovirales phage</name>
    <dbReference type="NCBI Taxonomy" id="2100421"/>
    <lineage>
        <taxon>Viruses</taxon>
        <taxon>Duplodnaviria</taxon>
        <taxon>Heunggongvirae</taxon>
        <taxon>Uroviricota</taxon>
        <taxon>Caudoviricetes</taxon>
        <taxon>Peduoviridae</taxon>
        <taxon>Maltschvirus</taxon>
        <taxon>Maltschvirus maltsch</taxon>
    </lineage>
</organism>
<sequence>MSDTTTVVEGQAPETEAIEPVVETPVVETPAEVAAPAEAPVAAAETNQDDALTVAEAKAEKRLAEIKTLRSQRDELREALTAKEAEVAKIGESAAASKDATDRVSVLETALRASRVEAAVIRAAQTRKLSDPDLVLRLLDQAAVSYDENGTPSNFDAVLDELVAKHPVLVATPAIHTGSVINAHRTGDAKSVDELEGLSGNELLSALNRLAKGTR</sequence>
<accession>A0A6J5MB40</accession>
<dbReference type="InterPro" id="IPR009636">
    <property type="entry name" value="SCAF"/>
</dbReference>
<proteinExistence type="predicted"/>
<evidence type="ECO:0000256" key="1">
    <source>
        <dbReference type="SAM" id="Coils"/>
    </source>
</evidence>
<dbReference type="EMBL" id="LR797138">
    <property type="protein sequence ID" value="CAB4189236.1"/>
    <property type="molecule type" value="Genomic_DNA"/>
</dbReference>
<keyword evidence="1" id="KW-0175">Coiled coil</keyword>
<dbReference type="Pfam" id="PF06810">
    <property type="entry name" value="Phage_scaffold"/>
    <property type="match status" value="1"/>
</dbReference>
<evidence type="ECO:0000313" key="2">
    <source>
        <dbReference type="EMBL" id="CAB4143904.1"/>
    </source>
</evidence>
<evidence type="ECO:0000313" key="3">
    <source>
        <dbReference type="EMBL" id="CAB4189236.1"/>
    </source>
</evidence>
<evidence type="ECO:0008006" key="4">
    <source>
        <dbReference type="Google" id="ProtNLM"/>
    </source>
</evidence>
<feature type="coiled-coil region" evidence="1">
    <location>
        <begin position="59"/>
        <end position="86"/>
    </location>
</feature>
<reference evidence="2" key="1">
    <citation type="submission" date="2020-04" db="EMBL/GenBank/DDBJ databases">
        <authorList>
            <person name="Chiriac C."/>
            <person name="Salcher M."/>
            <person name="Ghai R."/>
            <person name="Kavagutti S V."/>
        </authorList>
    </citation>
    <scope>NUCLEOTIDE SEQUENCE</scope>
</reference>
<protein>
    <recommendedName>
        <fullName evidence="4">Scaffolding protein</fullName>
    </recommendedName>
</protein>
<gene>
    <name evidence="3" type="ORF">UFOVP1189_23</name>
    <name evidence="2" type="ORF">UFOVP464_8</name>
</gene>
<dbReference type="GO" id="GO:0019069">
    <property type="term" value="P:viral capsid assembly"/>
    <property type="evidence" value="ECO:0007669"/>
    <property type="project" value="InterPro"/>
</dbReference>
<name>A0A6J5MB40_9CAUD</name>
<dbReference type="EMBL" id="LR796430">
    <property type="protein sequence ID" value="CAB4143904.1"/>
    <property type="molecule type" value="Genomic_DNA"/>
</dbReference>